<evidence type="ECO:0000313" key="3">
    <source>
        <dbReference type="RefSeq" id="XP_033579258.1"/>
    </source>
</evidence>
<evidence type="ECO:0000313" key="1">
    <source>
        <dbReference type="EMBL" id="KAF2812294.1"/>
    </source>
</evidence>
<proteinExistence type="predicted"/>
<organism evidence="1">
    <name type="scientific">Mytilinidion resinicola</name>
    <dbReference type="NCBI Taxonomy" id="574789"/>
    <lineage>
        <taxon>Eukaryota</taxon>
        <taxon>Fungi</taxon>
        <taxon>Dikarya</taxon>
        <taxon>Ascomycota</taxon>
        <taxon>Pezizomycotina</taxon>
        <taxon>Dothideomycetes</taxon>
        <taxon>Pleosporomycetidae</taxon>
        <taxon>Mytilinidiales</taxon>
        <taxon>Mytilinidiaceae</taxon>
        <taxon>Mytilinidion</taxon>
    </lineage>
</organism>
<dbReference type="RefSeq" id="XP_033579258.1">
    <property type="nucleotide sequence ID" value="XM_033713824.1"/>
</dbReference>
<dbReference type="EMBL" id="MU003697">
    <property type="protein sequence ID" value="KAF2812294.1"/>
    <property type="molecule type" value="Genomic_DNA"/>
</dbReference>
<reference evidence="3" key="3">
    <citation type="submission" date="2025-04" db="UniProtKB">
        <authorList>
            <consortium name="RefSeq"/>
        </authorList>
    </citation>
    <scope>IDENTIFICATION</scope>
    <source>
        <strain evidence="3">CBS 304.34</strain>
    </source>
</reference>
<dbReference type="AlphaFoldDB" id="A0A6A6YWC4"/>
<reference evidence="1 3" key="1">
    <citation type="journal article" date="2020" name="Stud. Mycol.">
        <title>101 Dothideomycetes genomes: a test case for predicting lifestyles and emergence of pathogens.</title>
        <authorList>
            <person name="Haridas S."/>
            <person name="Albert R."/>
            <person name="Binder M."/>
            <person name="Bloem J."/>
            <person name="Labutti K."/>
            <person name="Salamov A."/>
            <person name="Andreopoulos B."/>
            <person name="Baker S."/>
            <person name="Barry K."/>
            <person name="Bills G."/>
            <person name="Bluhm B."/>
            <person name="Cannon C."/>
            <person name="Castanera R."/>
            <person name="Culley D."/>
            <person name="Daum C."/>
            <person name="Ezra D."/>
            <person name="Gonzalez J."/>
            <person name="Henrissat B."/>
            <person name="Kuo A."/>
            <person name="Liang C."/>
            <person name="Lipzen A."/>
            <person name="Lutzoni F."/>
            <person name="Magnuson J."/>
            <person name="Mondo S."/>
            <person name="Nolan M."/>
            <person name="Ohm R."/>
            <person name="Pangilinan J."/>
            <person name="Park H.-J."/>
            <person name="Ramirez L."/>
            <person name="Alfaro M."/>
            <person name="Sun H."/>
            <person name="Tritt A."/>
            <person name="Yoshinaga Y."/>
            <person name="Zwiers L.-H."/>
            <person name="Turgeon B."/>
            <person name="Goodwin S."/>
            <person name="Spatafora J."/>
            <person name="Crous P."/>
            <person name="Grigoriev I."/>
        </authorList>
    </citation>
    <scope>NUCLEOTIDE SEQUENCE</scope>
    <source>
        <strain evidence="1 3">CBS 304.34</strain>
    </source>
</reference>
<dbReference type="Proteomes" id="UP000504636">
    <property type="component" value="Unplaced"/>
</dbReference>
<reference evidence="3" key="2">
    <citation type="submission" date="2020-04" db="EMBL/GenBank/DDBJ databases">
        <authorList>
            <consortium name="NCBI Genome Project"/>
        </authorList>
    </citation>
    <scope>NUCLEOTIDE SEQUENCE</scope>
    <source>
        <strain evidence="3">CBS 304.34</strain>
    </source>
</reference>
<name>A0A6A6YWC4_9PEZI</name>
<gene>
    <name evidence="1 3" type="ORF">BDZ99DRAFT_264272</name>
</gene>
<protein>
    <submittedName>
        <fullName evidence="1 3">Uncharacterized protein</fullName>
    </submittedName>
</protein>
<evidence type="ECO:0000313" key="2">
    <source>
        <dbReference type="Proteomes" id="UP000504636"/>
    </source>
</evidence>
<keyword evidence="2" id="KW-1185">Reference proteome</keyword>
<accession>A0A6A6YWC4</accession>
<dbReference type="GeneID" id="54454717"/>
<sequence>MLKLSPSLEDTLVLLSSHSSMSTRWTLLAHCPLWYASLALSMRGPRISRASAVHNRSHRYLHRMSPWRPFRHGLHGEWCWYLGRSQDRSCHHGRRTCVLHLHLLRPYLRLSSTMSPRLYACDCRISDDQSRGRYQLGMHRWCHSGVPDHFNHVTAHGLIAGIVSYMMINTTEWH</sequence>